<dbReference type="InterPro" id="IPR011010">
    <property type="entry name" value="DNA_brk_join_enz"/>
</dbReference>
<dbReference type="GO" id="GO:0006310">
    <property type="term" value="P:DNA recombination"/>
    <property type="evidence" value="ECO:0007669"/>
    <property type="project" value="UniProtKB-KW"/>
</dbReference>
<dbReference type="EMBL" id="HBIU01030983">
    <property type="protein sequence ID" value="CAE0635577.1"/>
    <property type="molecule type" value="Transcribed_RNA"/>
</dbReference>
<dbReference type="AlphaFoldDB" id="A0A7S3XY58"/>
<gene>
    <name evidence="3" type="ORF">HAKA00212_LOCUS14320</name>
</gene>
<name>A0A7S3XY58_HETAK</name>
<protein>
    <recommendedName>
        <fullName evidence="4">Tyr recombinase domain-containing protein</fullName>
    </recommendedName>
</protein>
<dbReference type="InterPro" id="IPR013762">
    <property type="entry name" value="Integrase-like_cat_sf"/>
</dbReference>
<evidence type="ECO:0008006" key="4">
    <source>
        <dbReference type="Google" id="ProtNLM"/>
    </source>
</evidence>
<feature type="compositionally biased region" description="Basic and acidic residues" evidence="2">
    <location>
        <begin position="1"/>
        <end position="19"/>
    </location>
</feature>
<reference evidence="3" key="1">
    <citation type="submission" date="2021-01" db="EMBL/GenBank/DDBJ databases">
        <authorList>
            <person name="Corre E."/>
            <person name="Pelletier E."/>
            <person name="Niang G."/>
            <person name="Scheremetjew M."/>
            <person name="Finn R."/>
            <person name="Kale V."/>
            <person name="Holt S."/>
            <person name="Cochrane G."/>
            <person name="Meng A."/>
            <person name="Brown T."/>
            <person name="Cohen L."/>
        </authorList>
    </citation>
    <scope>NUCLEOTIDE SEQUENCE</scope>
    <source>
        <strain evidence="3">CCMP3107</strain>
    </source>
</reference>
<sequence>MSEGWSEKKKAKSKYHDEQGNNLRGAWSARDNVTIFRAAIRLVHITHNQTGQYLDVVCHKCCLQALKGCGDHLRAPPTDCPSCMQLRCAGCDDHPGAPHLRRKGDAQLSEAVIVEAKNYGKGPASKHCVEGDKGFVPRELKQARQYYLSGNTMQGLQTYTKILVAAHLFLRHDELFVLKAEQILWDLCIIDPDGSIRAFCFSIEGKSDDGPQYLLLYRWDECVDFCPVRHLLSYLGLWGITSGYLWPDAAQEPPRSNPRGVYSSYVLYEPFLEEIRIMAEAVWGTAEGVGTHTMRKTAYIIAVYRGGKLELIKIAARHKNIKSAERYYRAAQGQFEMDKAANESSFTNLSAWILNNKVDCRR</sequence>
<evidence type="ECO:0000313" key="3">
    <source>
        <dbReference type="EMBL" id="CAE0635577.1"/>
    </source>
</evidence>
<organism evidence="3">
    <name type="scientific">Heterosigma akashiwo</name>
    <name type="common">Chromophytic alga</name>
    <name type="synonym">Heterosigma carterae</name>
    <dbReference type="NCBI Taxonomy" id="2829"/>
    <lineage>
        <taxon>Eukaryota</taxon>
        <taxon>Sar</taxon>
        <taxon>Stramenopiles</taxon>
        <taxon>Ochrophyta</taxon>
        <taxon>Raphidophyceae</taxon>
        <taxon>Chattonellales</taxon>
        <taxon>Chattonellaceae</taxon>
        <taxon>Heterosigma</taxon>
    </lineage>
</organism>
<evidence type="ECO:0000256" key="2">
    <source>
        <dbReference type="SAM" id="MobiDB-lite"/>
    </source>
</evidence>
<dbReference type="GO" id="GO:0015074">
    <property type="term" value="P:DNA integration"/>
    <property type="evidence" value="ECO:0007669"/>
    <property type="project" value="InterPro"/>
</dbReference>
<dbReference type="Gene3D" id="1.10.443.10">
    <property type="entry name" value="Intergrase catalytic core"/>
    <property type="match status" value="1"/>
</dbReference>
<proteinExistence type="predicted"/>
<dbReference type="GO" id="GO:0003677">
    <property type="term" value="F:DNA binding"/>
    <property type="evidence" value="ECO:0007669"/>
    <property type="project" value="InterPro"/>
</dbReference>
<evidence type="ECO:0000256" key="1">
    <source>
        <dbReference type="ARBA" id="ARBA00023172"/>
    </source>
</evidence>
<feature type="region of interest" description="Disordered" evidence="2">
    <location>
        <begin position="1"/>
        <end position="22"/>
    </location>
</feature>
<keyword evidence="1" id="KW-0233">DNA recombination</keyword>
<dbReference type="SUPFAM" id="SSF56349">
    <property type="entry name" value="DNA breaking-rejoining enzymes"/>
    <property type="match status" value="1"/>
</dbReference>
<accession>A0A7S3XY58</accession>